<evidence type="ECO:0000256" key="2">
    <source>
        <dbReference type="ARBA" id="ARBA00023125"/>
    </source>
</evidence>
<dbReference type="SUPFAM" id="SSF46689">
    <property type="entry name" value="Homeodomain-like"/>
    <property type="match status" value="1"/>
</dbReference>
<feature type="domain" description="HTH tetR-type" evidence="6">
    <location>
        <begin position="84"/>
        <end position="144"/>
    </location>
</feature>
<dbReference type="InterPro" id="IPR009057">
    <property type="entry name" value="Homeodomain-like_sf"/>
</dbReference>
<sequence>MTTPPHALIAADIKRRIAEGRLRPGERVPSTRQLARDWNVALATAAKALTLLAREGVVVAEPRVGTVVARGRGQKPRPAASEHDLTRRRVVRAAVELADVDGLAELTMRALADRLGVATMSLYRHVGGKDDLVVLMVDAAVAEFALPGEQPDDWRAGLETIARLQWASYRAHPWMAGLSSITRPVPSPALLRHTEWAMRALAGSGFDAETRMYVQITLYGYVQGIAANIEKERRAQAATGVTADEWMDERGDELRWIGESRDYPAFVRLLDELGEFDLDLDRLFEFGLGALLDGLTPLIEHGRGRNER</sequence>
<dbReference type="PROSITE" id="PS50949">
    <property type="entry name" value="HTH_GNTR"/>
    <property type="match status" value="1"/>
</dbReference>
<dbReference type="PROSITE" id="PS50977">
    <property type="entry name" value="HTH_TETR_2"/>
    <property type="match status" value="1"/>
</dbReference>
<dbReference type="SMART" id="SM00345">
    <property type="entry name" value="HTH_GNTR"/>
    <property type="match status" value="1"/>
</dbReference>
<dbReference type="Pfam" id="PF00440">
    <property type="entry name" value="TetR_N"/>
    <property type="match status" value="1"/>
</dbReference>
<dbReference type="InterPro" id="IPR036388">
    <property type="entry name" value="WH-like_DNA-bd_sf"/>
</dbReference>
<protein>
    <submittedName>
        <fullName evidence="7">GntR family transcriptional regulator</fullName>
    </submittedName>
</protein>
<dbReference type="RefSeq" id="WP_346103149.1">
    <property type="nucleotide sequence ID" value="NZ_BAAAMU010000010.1"/>
</dbReference>
<accession>A0ABP4QUY5</accession>
<name>A0ABP4QUY5_9ACTN</name>
<dbReference type="Pfam" id="PF00392">
    <property type="entry name" value="GntR"/>
    <property type="match status" value="1"/>
</dbReference>
<dbReference type="PANTHER" id="PTHR30055:SF151">
    <property type="entry name" value="TRANSCRIPTIONAL REGULATORY PROTEIN"/>
    <property type="match status" value="1"/>
</dbReference>
<dbReference type="Gene3D" id="1.10.10.10">
    <property type="entry name" value="Winged helix-like DNA-binding domain superfamily/Winged helix DNA-binding domain"/>
    <property type="match status" value="1"/>
</dbReference>
<dbReference type="Gene3D" id="1.10.357.10">
    <property type="entry name" value="Tetracycline Repressor, domain 2"/>
    <property type="match status" value="1"/>
</dbReference>
<dbReference type="InterPro" id="IPR004111">
    <property type="entry name" value="Repressor_TetR_C"/>
</dbReference>
<keyword evidence="2 4" id="KW-0238">DNA-binding</keyword>
<dbReference type="Proteomes" id="UP001500064">
    <property type="component" value="Unassembled WGS sequence"/>
</dbReference>
<feature type="domain" description="HTH gntR-type" evidence="5">
    <location>
        <begin position="3"/>
        <end position="71"/>
    </location>
</feature>
<evidence type="ECO:0000259" key="6">
    <source>
        <dbReference type="PROSITE" id="PS50977"/>
    </source>
</evidence>
<organism evidence="7 8">
    <name type="scientific">Nonomuraea maheshkhaliensis</name>
    <dbReference type="NCBI Taxonomy" id="419590"/>
    <lineage>
        <taxon>Bacteria</taxon>
        <taxon>Bacillati</taxon>
        <taxon>Actinomycetota</taxon>
        <taxon>Actinomycetes</taxon>
        <taxon>Streptosporangiales</taxon>
        <taxon>Streptosporangiaceae</taxon>
        <taxon>Nonomuraea</taxon>
    </lineage>
</organism>
<dbReference type="SUPFAM" id="SSF46785">
    <property type="entry name" value="Winged helix' DNA-binding domain"/>
    <property type="match status" value="1"/>
</dbReference>
<reference evidence="8" key="1">
    <citation type="journal article" date="2019" name="Int. J. Syst. Evol. Microbiol.">
        <title>The Global Catalogue of Microorganisms (GCM) 10K type strain sequencing project: providing services to taxonomists for standard genome sequencing and annotation.</title>
        <authorList>
            <consortium name="The Broad Institute Genomics Platform"/>
            <consortium name="The Broad Institute Genome Sequencing Center for Infectious Disease"/>
            <person name="Wu L."/>
            <person name="Ma J."/>
        </authorList>
    </citation>
    <scope>NUCLEOTIDE SEQUENCE [LARGE SCALE GENOMIC DNA]</scope>
    <source>
        <strain evidence="8">JCM 13929</strain>
    </source>
</reference>
<gene>
    <name evidence="7" type="ORF">GCM10009733_018680</name>
</gene>
<dbReference type="PANTHER" id="PTHR30055">
    <property type="entry name" value="HTH-TYPE TRANSCRIPTIONAL REGULATOR RUTR"/>
    <property type="match status" value="1"/>
</dbReference>
<evidence type="ECO:0000256" key="1">
    <source>
        <dbReference type="ARBA" id="ARBA00023015"/>
    </source>
</evidence>
<evidence type="ECO:0000313" key="8">
    <source>
        <dbReference type="Proteomes" id="UP001500064"/>
    </source>
</evidence>
<dbReference type="EMBL" id="BAAAMU010000010">
    <property type="protein sequence ID" value="GAA1622348.1"/>
    <property type="molecule type" value="Genomic_DNA"/>
</dbReference>
<comment type="caution">
    <text evidence="7">The sequence shown here is derived from an EMBL/GenBank/DDBJ whole genome shotgun (WGS) entry which is preliminary data.</text>
</comment>
<keyword evidence="3" id="KW-0804">Transcription</keyword>
<dbReference type="SUPFAM" id="SSF48498">
    <property type="entry name" value="Tetracyclin repressor-like, C-terminal domain"/>
    <property type="match status" value="1"/>
</dbReference>
<proteinExistence type="predicted"/>
<dbReference type="InterPro" id="IPR000524">
    <property type="entry name" value="Tscrpt_reg_HTH_GntR"/>
</dbReference>
<dbReference type="Pfam" id="PF02909">
    <property type="entry name" value="TetR_C_1"/>
    <property type="match status" value="1"/>
</dbReference>
<feature type="DNA-binding region" description="H-T-H motif" evidence="4">
    <location>
        <begin position="107"/>
        <end position="126"/>
    </location>
</feature>
<keyword evidence="1" id="KW-0805">Transcription regulation</keyword>
<dbReference type="InterPro" id="IPR036271">
    <property type="entry name" value="Tet_transcr_reg_TetR-rel_C_sf"/>
</dbReference>
<evidence type="ECO:0000259" key="5">
    <source>
        <dbReference type="PROSITE" id="PS50949"/>
    </source>
</evidence>
<keyword evidence="8" id="KW-1185">Reference proteome</keyword>
<evidence type="ECO:0000256" key="3">
    <source>
        <dbReference type="ARBA" id="ARBA00023163"/>
    </source>
</evidence>
<evidence type="ECO:0000256" key="4">
    <source>
        <dbReference type="PROSITE-ProRule" id="PRU00335"/>
    </source>
</evidence>
<dbReference type="InterPro" id="IPR050109">
    <property type="entry name" value="HTH-type_TetR-like_transc_reg"/>
</dbReference>
<dbReference type="Gene3D" id="1.10.10.60">
    <property type="entry name" value="Homeodomain-like"/>
    <property type="match status" value="1"/>
</dbReference>
<dbReference type="InterPro" id="IPR036390">
    <property type="entry name" value="WH_DNA-bd_sf"/>
</dbReference>
<dbReference type="InterPro" id="IPR001647">
    <property type="entry name" value="HTH_TetR"/>
</dbReference>
<evidence type="ECO:0000313" key="7">
    <source>
        <dbReference type="EMBL" id="GAA1622348.1"/>
    </source>
</evidence>